<dbReference type="Proteomes" id="UP000799441">
    <property type="component" value="Unassembled WGS sequence"/>
</dbReference>
<dbReference type="Pfam" id="PF13374">
    <property type="entry name" value="TPR_10"/>
    <property type="match status" value="1"/>
</dbReference>
<keyword evidence="3" id="KW-1185">Reference proteome</keyword>
<dbReference type="PANTHER" id="PTHR46082">
    <property type="entry name" value="ATP/GTP-BINDING PROTEIN-RELATED"/>
    <property type="match status" value="1"/>
</dbReference>
<dbReference type="InterPro" id="IPR011990">
    <property type="entry name" value="TPR-like_helical_dom_sf"/>
</dbReference>
<proteinExistence type="predicted"/>
<dbReference type="Pfam" id="PF13424">
    <property type="entry name" value="TPR_12"/>
    <property type="match status" value="2"/>
</dbReference>
<gene>
    <name evidence="2" type="ORF">K431DRAFT_285022</name>
</gene>
<dbReference type="InterPro" id="IPR056681">
    <property type="entry name" value="DUF7779"/>
</dbReference>
<accession>A0A9P4UQM6</accession>
<sequence length="468" mass="53280">MDKDEAEELVHKKLDELGSQADGRQLAIALDCMPLAITQAAAYIQEKEPRCSIQQYLEELEQSRVSRTSLLRNKISVLDRDPEASNSIILTWQISFEHVYSTRKSAADLLSLMSFCDRLAIPESLIRADIEGADSASTVSDFEEDIVTLRNLSFISTTTNVETWEMHRLVQDATQLWLQDQGRLVEFFEQFVHRLYVSFPIGRFENWAVCHTLFPHAKCVMDHKPTKKGALLEWATVMHNSAWYALEQGSFTDAHTIGRCSMEVTQQQLGEGDETTLRSMSIVAEAYRMKGQWKGAEELEMKVMETRRTVLGAEHPDTLTSMANLASTFWNQGRWKEAEELFVKVVETSRTVLGAEHPDTLSSMANLASTFWNQGRWKEAEELEVKVMETRRTLLGVEHPSTLSSMANLASTFWKQGRWKEAEELQVKVMETSRTALGADHPDTLTSMANLASTFWKQGRWKEAEELQ</sequence>
<dbReference type="InterPro" id="IPR053137">
    <property type="entry name" value="NLR-like"/>
</dbReference>
<protein>
    <submittedName>
        <fullName evidence="2">TPR-like protein</fullName>
    </submittedName>
</protein>
<reference evidence="2" key="1">
    <citation type="journal article" date="2020" name="Stud. Mycol.">
        <title>101 Dothideomycetes genomes: a test case for predicting lifestyles and emergence of pathogens.</title>
        <authorList>
            <person name="Haridas S."/>
            <person name="Albert R."/>
            <person name="Binder M."/>
            <person name="Bloem J."/>
            <person name="Labutti K."/>
            <person name="Salamov A."/>
            <person name="Andreopoulos B."/>
            <person name="Baker S."/>
            <person name="Barry K."/>
            <person name="Bills G."/>
            <person name="Bluhm B."/>
            <person name="Cannon C."/>
            <person name="Castanera R."/>
            <person name="Culley D."/>
            <person name="Daum C."/>
            <person name="Ezra D."/>
            <person name="Gonzalez J."/>
            <person name="Henrissat B."/>
            <person name="Kuo A."/>
            <person name="Liang C."/>
            <person name="Lipzen A."/>
            <person name="Lutzoni F."/>
            <person name="Magnuson J."/>
            <person name="Mondo S."/>
            <person name="Nolan M."/>
            <person name="Ohm R."/>
            <person name="Pangilinan J."/>
            <person name="Park H.-J."/>
            <person name="Ramirez L."/>
            <person name="Alfaro M."/>
            <person name="Sun H."/>
            <person name="Tritt A."/>
            <person name="Yoshinaga Y."/>
            <person name="Zwiers L.-H."/>
            <person name="Turgeon B."/>
            <person name="Goodwin S."/>
            <person name="Spatafora J."/>
            <person name="Crous P."/>
            <person name="Grigoriev I."/>
        </authorList>
    </citation>
    <scope>NUCLEOTIDE SEQUENCE</scope>
    <source>
        <strain evidence="2">CBS 116435</strain>
    </source>
</reference>
<dbReference type="EMBL" id="MU003792">
    <property type="protein sequence ID" value="KAF2721185.1"/>
    <property type="molecule type" value="Genomic_DNA"/>
</dbReference>
<evidence type="ECO:0000313" key="3">
    <source>
        <dbReference type="Proteomes" id="UP000799441"/>
    </source>
</evidence>
<dbReference type="Gene3D" id="1.25.40.10">
    <property type="entry name" value="Tetratricopeptide repeat domain"/>
    <property type="match status" value="2"/>
</dbReference>
<feature type="non-terminal residue" evidence="2">
    <location>
        <position position="468"/>
    </location>
</feature>
<organism evidence="2 3">
    <name type="scientific">Polychaeton citri CBS 116435</name>
    <dbReference type="NCBI Taxonomy" id="1314669"/>
    <lineage>
        <taxon>Eukaryota</taxon>
        <taxon>Fungi</taxon>
        <taxon>Dikarya</taxon>
        <taxon>Ascomycota</taxon>
        <taxon>Pezizomycotina</taxon>
        <taxon>Dothideomycetes</taxon>
        <taxon>Dothideomycetidae</taxon>
        <taxon>Capnodiales</taxon>
        <taxon>Capnodiaceae</taxon>
        <taxon>Polychaeton</taxon>
    </lineage>
</organism>
<dbReference type="OrthoDB" id="20872at2759"/>
<comment type="caution">
    <text evidence="2">The sequence shown here is derived from an EMBL/GenBank/DDBJ whole genome shotgun (WGS) entry which is preliminary data.</text>
</comment>
<dbReference type="Pfam" id="PF25000">
    <property type="entry name" value="DUF7779"/>
    <property type="match status" value="1"/>
</dbReference>
<dbReference type="SUPFAM" id="SSF48452">
    <property type="entry name" value="TPR-like"/>
    <property type="match status" value="2"/>
</dbReference>
<evidence type="ECO:0000313" key="2">
    <source>
        <dbReference type="EMBL" id="KAF2721185.1"/>
    </source>
</evidence>
<name>A0A9P4UQM6_9PEZI</name>
<evidence type="ECO:0000259" key="1">
    <source>
        <dbReference type="Pfam" id="PF25000"/>
    </source>
</evidence>
<dbReference type="AlphaFoldDB" id="A0A9P4UQM6"/>
<feature type="domain" description="DUF7779" evidence="1">
    <location>
        <begin position="102"/>
        <end position="180"/>
    </location>
</feature>
<dbReference type="PANTHER" id="PTHR46082:SF6">
    <property type="entry name" value="AAA+ ATPASE DOMAIN-CONTAINING PROTEIN-RELATED"/>
    <property type="match status" value="1"/>
</dbReference>